<sequence>MPGPVGSPSSPRNEGQGRATLKGLLSVNDFNQSAGVKAVELPLTPLFPGG</sequence>
<dbReference type="EMBL" id="JABWDY010013956">
    <property type="protein sequence ID" value="KAF5197964.1"/>
    <property type="molecule type" value="Genomic_DNA"/>
</dbReference>
<protein>
    <submittedName>
        <fullName evidence="1">Uncharacterized protein</fullName>
    </submittedName>
</protein>
<dbReference type="Proteomes" id="UP000554482">
    <property type="component" value="Unassembled WGS sequence"/>
</dbReference>
<evidence type="ECO:0000313" key="2">
    <source>
        <dbReference type="Proteomes" id="UP000554482"/>
    </source>
</evidence>
<comment type="caution">
    <text evidence="1">The sequence shown here is derived from an EMBL/GenBank/DDBJ whole genome shotgun (WGS) entry which is preliminary data.</text>
</comment>
<evidence type="ECO:0000313" key="1">
    <source>
        <dbReference type="EMBL" id="KAF5197964.1"/>
    </source>
</evidence>
<reference evidence="1 2" key="1">
    <citation type="submission" date="2020-06" db="EMBL/GenBank/DDBJ databases">
        <title>Transcriptomic and genomic resources for Thalictrum thalictroides and T. hernandezii: Facilitating candidate gene discovery in an emerging model plant lineage.</title>
        <authorList>
            <person name="Arias T."/>
            <person name="Riano-Pachon D.M."/>
            <person name="Di Stilio V.S."/>
        </authorList>
    </citation>
    <scope>NUCLEOTIDE SEQUENCE [LARGE SCALE GENOMIC DNA]</scope>
    <source>
        <strain evidence="2">cv. WT478/WT964</strain>
        <tissue evidence="1">Leaves</tissue>
    </source>
</reference>
<dbReference type="AlphaFoldDB" id="A0A7J6WKR4"/>
<organism evidence="1 2">
    <name type="scientific">Thalictrum thalictroides</name>
    <name type="common">Rue-anemone</name>
    <name type="synonym">Anemone thalictroides</name>
    <dbReference type="NCBI Taxonomy" id="46969"/>
    <lineage>
        <taxon>Eukaryota</taxon>
        <taxon>Viridiplantae</taxon>
        <taxon>Streptophyta</taxon>
        <taxon>Embryophyta</taxon>
        <taxon>Tracheophyta</taxon>
        <taxon>Spermatophyta</taxon>
        <taxon>Magnoliopsida</taxon>
        <taxon>Ranunculales</taxon>
        <taxon>Ranunculaceae</taxon>
        <taxon>Thalictroideae</taxon>
        <taxon>Thalictrum</taxon>
    </lineage>
</organism>
<feature type="non-terminal residue" evidence="1">
    <location>
        <position position="50"/>
    </location>
</feature>
<proteinExistence type="predicted"/>
<name>A0A7J6WKR4_THATH</name>
<accession>A0A7J6WKR4</accession>
<gene>
    <name evidence="1" type="ORF">FRX31_012451</name>
</gene>
<keyword evidence="2" id="KW-1185">Reference proteome</keyword>